<evidence type="ECO:0000313" key="2">
    <source>
        <dbReference type="EMBL" id="GAA0721483.1"/>
    </source>
</evidence>
<evidence type="ECO:0000256" key="1">
    <source>
        <dbReference type="SAM" id="SignalP"/>
    </source>
</evidence>
<comment type="caution">
    <text evidence="2">The sequence shown here is derived from an EMBL/GenBank/DDBJ whole genome shotgun (WGS) entry which is preliminary data.</text>
</comment>
<gene>
    <name evidence="2" type="ORF">GCM10009430_22800</name>
</gene>
<organism evidence="2 3">
    <name type="scientific">Aquimarina litoralis</name>
    <dbReference type="NCBI Taxonomy" id="584605"/>
    <lineage>
        <taxon>Bacteria</taxon>
        <taxon>Pseudomonadati</taxon>
        <taxon>Bacteroidota</taxon>
        <taxon>Flavobacteriia</taxon>
        <taxon>Flavobacteriales</taxon>
        <taxon>Flavobacteriaceae</taxon>
        <taxon>Aquimarina</taxon>
    </lineage>
</organism>
<keyword evidence="3" id="KW-1185">Reference proteome</keyword>
<reference evidence="2 3" key="1">
    <citation type="journal article" date="2019" name="Int. J. Syst. Evol. Microbiol.">
        <title>The Global Catalogue of Microorganisms (GCM) 10K type strain sequencing project: providing services to taxonomists for standard genome sequencing and annotation.</title>
        <authorList>
            <consortium name="The Broad Institute Genomics Platform"/>
            <consortium name="The Broad Institute Genome Sequencing Center for Infectious Disease"/>
            <person name="Wu L."/>
            <person name="Ma J."/>
        </authorList>
    </citation>
    <scope>NUCLEOTIDE SEQUENCE [LARGE SCALE GENOMIC DNA]</scope>
    <source>
        <strain evidence="2 3">JCM 15974</strain>
    </source>
</reference>
<name>A0ABN1IUH4_9FLAO</name>
<dbReference type="Proteomes" id="UP001501758">
    <property type="component" value="Unassembled WGS sequence"/>
</dbReference>
<keyword evidence="1" id="KW-0732">Signal</keyword>
<protein>
    <submittedName>
        <fullName evidence="2">Uncharacterized protein</fullName>
    </submittedName>
</protein>
<feature type="signal peptide" evidence="1">
    <location>
        <begin position="1"/>
        <end position="17"/>
    </location>
</feature>
<evidence type="ECO:0000313" key="3">
    <source>
        <dbReference type="Proteomes" id="UP001501758"/>
    </source>
</evidence>
<feature type="chain" id="PRO_5046530972" evidence="1">
    <location>
        <begin position="18"/>
        <end position="375"/>
    </location>
</feature>
<dbReference type="RefSeq" id="WP_343912435.1">
    <property type="nucleotide sequence ID" value="NZ_BAAAGE010000002.1"/>
</dbReference>
<accession>A0ABN1IUH4</accession>
<sequence>MKNKVLLLLIISGFCYSCNTSTESYERFFIPKGASDQGIINKYYVHNYPNNNQTVKTTLDYSVVKKVNDSVYEQINYNPAFTTSSIREFSILNDNLKELSRKRYYKRDTLIAEYENTSENYLLTFGKETTTYKAKLKNKENNYIYVHQTSKFIKDTTIASKPAKVVEQNIANTFVFGSKPKDTMHFHYRNIYVQDLGLYSSTLTTEKYRLERTLVEQISPDTFEELSNHGIKRVGYIDFDDTIDKNLDFDLCSNHKSIFDYYNGGNDRAGFIGGKGNLKKLVTKHLDTTKLKNESGYLTYRFVINCKGEAGKYVTNEADFEYNEKEFDVETKAHLYKILSSVEKWKPCIIRNQPVDSYFYITFILKNGKIEDILP</sequence>
<dbReference type="EMBL" id="BAAAGE010000002">
    <property type="protein sequence ID" value="GAA0721483.1"/>
    <property type="molecule type" value="Genomic_DNA"/>
</dbReference>
<proteinExistence type="predicted"/>